<protein>
    <submittedName>
        <fullName evidence="1">Fusaric acid resistance domain protein</fullName>
    </submittedName>
</protein>
<reference evidence="1 2" key="1">
    <citation type="journal article" date="2014" name="Genome Announc.">
        <title>Complete Genome Sequence of Pseudomonas sp. Strain TKP, Isolated from a gamma-Hexachlorocyclohexane-Degrading Mixed Culture.</title>
        <authorList>
            <person name="Ohtsubo Y."/>
            <person name="Kishida K."/>
            <person name="Sato T."/>
            <person name="Tabata M."/>
            <person name="Kawasumi T."/>
            <person name="Ogura Y."/>
            <person name="Hayashi T."/>
            <person name="Tsuda M."/>
            <person name="Nagata Y."/>
        </authorList>
    </citation>
    <scope>NUCLEOTIDE SEQUENCE [LARGE SCALE GENOMIC DNA]</scope>
    <source>
        <strain evidence="1 2">TKP</strain>
    </source>
</reference>
<organism evidence="1 2">
    <name type="scientific">Pseudomonas gorinensis</name>
    <dbReference type="NCBI Taxonomy" id="3240790"/>
    <lineage>
        <taxon>Bacteria</taxon>
        <taxon>Pseudomonadati</taxon>
        <taxon>Pseudomonadota</taxon>
        <taxon>Gammaproteobacteria</taxon>
        <taxon>Pseudomonadales</taxon>
        <taxon>Pseudomonadaceae</taxon>
        <taxon>Pseudomonas</taxon>
    </lineage>
</organism>
<accession>A0ACA7P4M6</accession>
<evidence type="ECO:0000313" key="1">
    <source>
        <dbReference type="EMBL" id="AHC34976.1"/>
    </source>
</evidence>
<evidence type="ECO:0000313" key="2">
    <source>
        <dbReference type="Proteomes" id="UP000018725"/>
    </source>
</evidence>
<name>A0ACA7P4M6_9PSED</name>
<dbReference type="Proteomes" id="UP000018725">
    <property type="component" value="Chromosome"/>
</dbReference>
<keyword evidence="2" id="KW-1185">Reference proteome</keyword>
<gene>
    <name evidence="1" type="ORF">U771_12250</name>
</gene>
<sequence>MKGRLLSVLSGLPLPCTPQTLGYVSRSVAAATLALWLGLQLHLDAPFSAASTVLLLIHPIQGAVVGKGFHRVLGTLVGIVAAFVLTALFAQKMLLFILGVGVWLGLCVGAMTVLRHYHATAAVVAGYTVCLALGPAIVAPEQSFEHIVTRGTAVVLGVFSLSLVATLFSRKTVEQKLNWLLISVTSRTIRWLAIRLSGEQDAHPSLAAGPLSLEISQVDDLLGIGRGESALIRSRLPMLQAGLAYLQGVVLAESTSHRSALPAIARIGRELQPLGDGLADATQDFSTAAERVRAMQHWLAGDLERHASDAEYLDESLADLCSALLSFASLQRNTQVPARAVGFHRHYGDALRNGLRALLAILATAAIWYLTGWDQGPTLLAVVGPCCTLLATSAAPTQGMRGFIKGTLYGILAAAACKFLLLPHISGFALLSVVLAAFWIFGMHATTRPRHALQGIAYLIAFNTLVSTGETAHYDFVEFANQALAWMVALAVCLLAFQLFPKKSASPIRALRQALERDTRRLLRHGSRLDRLGWQAKQQHRVVSLLALLGADQPQADPAGYVSLQLSRSLGRLQRKTGQLAPGSAIAECAQRGARRLSRHALNTAVNAAQARRTAKSMHRLGAAHLAACYEELAGLLEQYGRGPDHSMNERARPNASQLRDRTSKQ</sequence>
<dbReference type="EMBL" id="CP006852">
    <property type="protein sequence ID" value="AHC34976.1"/>
    <property type="molecule type" value="Genomic_DNA"/>
</dbReference>
<proteinExistence type="predicted"/>